<dbReference type="EMBL" id="JACGWZ010000005">
    <property type="protein sequence ID" value="MBA8826492.1"/>
    <property type="molecule type" value="Genomic_DNA"/>
</dbReference>
<dbReference type="PIRSF" id="PIRSF017393">
    <property type="entry name" value="MTase_SAV2177"/>
    <property type="match status" value="1"/>
</dbReference>
<dbReference type="SUPFAM" id="SSF53335">
    <property type="entry name" value="S-adenosyl-L-methionine-dependent methyltransferases"/>
    <property type="match status" value="1"/>
</dbReference>
<name>A0A839DWZ4_9PSEU</name>
<gene>
    <name evidence="1" type="ORF">FHX42_003868</name>
</gene>
<dbReference type="AlphaFoldDB" id="A0A839DWZ4"/>
<dbReference type="Proteomes" id="UP000569329">
    <property type="component" value="Unassembled WGS sequence"/>
</dbReference>
<proteinExistence type="predicted"/>
<dbReference type="GO" id="GO:0008168">
    <property type="term" value="F:methyltransferase activity"/>
    <property type="evidence" value="ECO:0007669"/>
    <property type="project" value="UniProtKB-KW"/>
</dbReference>
<keyword evidence="2" id="KW-1185">Reference proteome</keyword>
<accession>A0A839DWZ4</accession>
<evidence type="ECO:0000313" key="1">
    <source>
        <dbReference type="EMBL" id="MBA8826492.1"/>
    </source>
</evidence>
<evidence type="ECO:0000313" key="2">
    <source>
        <dbReference type="Proteomes" id="UP000569329"/>
    </source>
</evidence>
<organism evidence="1 2">
    <name type="scientific">Halosaccharopolyspora lacisalsi</name>
    <dbReference type="NCBI Taxonomy" id="1000566"/>
    <lineage>
        <taxon>Bacteria</taxon>
        <taxon>Bacillati</taxon>
        <taxon>Actinomycetota</taxon>
        <taxon>Actinomycetes</taxon>
        <taxon>Pseudonocardiales</taxon>
        <taxon>Pseudonocardiaceae</taxon>
        <taxon>Halosaccharopolyspora</taxon>
    </lineage>
</organism>
<sequence>MGRHEWGQNPLLRPPEAAAGIDVDKPNIARMYDYFLGGSANFAVDRTAAEQFRQALPGNSSWTARYTRGNRSFLGRAVTLLCRQGIDQFLDLGSGMPTVGNVHEIAHRHDPTAHVAYVDREPVAVAHARRLLGDNSRVTVTQADIRHPDKVLTAPGVTELLDFTRPVAILAVAILDLLDDADDPAGLIATYRDVCVPGSALVISHAVQDAATDQQVRAVQDFMGQTNTPRMLFRTPSEIAGFFAGYAVLDPGVARLDQWRPEEPVPDEQAADANGYGAVGILRSE</sequence>
<dbReference type="InterPro" id="IPR006764">
    <property type="entry name" value="SAM_dep_MeTrfase_SAV2177_type"/>
</dbReference>
<dbReference type="RefSeq" id="WP_182545687.1">
    <property type="nucleotide sequence ID" value="NZ_JACGWZ010000005.1"/>
</dbReference>
<keyword evidence="1" id="KW-0489">Methyltransferase</keyword>
<dbReference type="GO" id="GO:0032259">
    <property type="term" value="P:methylation"/>
    <property type="evidence" value="ECO:0007669"/>
    <property type="project" value="UniProtKB-KW"/>
</dbReference>
<keyword evidence="1" id="KW-0808">Transferase</keyword>
<protein>
    <submittedName>
        <fullName evidence="1">SAM-dependent methyltransferase</fullName>
    </submittedName>
</protein>
<dbReference type="Pfam" id="PF04672">
    <property type="entry name" value="Methyltransf_19"/>
    <property type="match status" value="1"/>
</dbReference>
<dbReference type="InterPro" id="IPR029063">
    <property type="entry name" value="SAM-dependent_MTases_sf"/>
</dbReference>
<dbReference type="Gene3D" id="3.40.50.150">
    <property type="entry name" value="Vaccinia Virus protein VP39"/>
    <property type="match status" value="1"/>
</dbReference>
<comment type="caution">
    <text evidence="1">The sequence shown here is derived from an EMBL/GenBank/DDBJ whole genome shotgun (WGS) entry which is preliminary data.</text>
</comment>
<reference evidence="1 2" key="1">
    <citation type="submission" date="2020-07" db="EMBL/GenBank/DDBJ databases">
        <title>Sequencing the genomes of 1000 actinobacteria strains.</title>
        <authorList>
            <person name="Klenk H.-P."/>
        </authorList>
    </citation>
    <scope>NUCLEOTIDE SEQUENCE [LARGE SCALE GENOMIC DNA]</scope>
    <source>
        <strain evidence="1 2">DSM 45975</strain>
    </source>
</reference>